<organism evidence="2 3">
    <name type="scientific">Botryobasidium botryosum (strain FD-172 SS1)</name>
    <dbReference type="NCBI Taxonomy" id="930990"/>
    <lineage>
        <taxon>Eukaryota</taxon>
        <taxon>Fungi</taxon>
        <taxon>Dikarya</taxon>
        <taxon>Basidiomycota</taxon>
        <taxon>Agaricomycotina</taxon>
        <taxon>Agaricomycetes</taxon>
        <taxon>Cantharellales</taxon>
        <taxon>Botryobasidiaceae</taxon>
        <taxon>Botryobasidium</taxon>
    </lineage>
</organism>
<dbReference type="InParanoid" id="A0A067M366"/>
<feature type="compositionally biased region" description="Basic and acidic residues" evidence="1">
    <location>
        <begin position="28"/>
        <end position="37"/>
    </location>
</feature>
<dbReference type="AlphaFoldDB" id="A0A067M366"/>
<reference evidence="3" key="1">
    <citation type="journal article" date="2014" name="Proc. Natl. Acad. Sci. U.S.A.">
        <title>Extensive sampling of basidiomycete genomes demonstrates inadequacy of the white-rot/brown-rot paradigm for wood decay fungi.</title>
        <authorList>
            <person name="Riley R."/>
            <person name="Salamov A.A."/>
            <person name="Brown D.W."/>
            <person name="Nagy L.G."/>
            <person name="Floudas D."/>
            <person name="Held B.W."/>
            <person name="Levasseur A."/>
            <person name="Lombard V."/>
            <person name="Morin E."/>
            <person name="Otillar R."/>
            <person name="Lindquist E.A."/>
            <person name="Sun H."/>
            <person name="LaButti K.M."/>
            <person name="Schmutz J."/>
            <person name="Jabbour D."/>
            <person name="Luo H."/>
            <person name="Baker S.E."/>
            <person name="Pisabarro A.G."/>
            <person name="Walton J.D."/>
            <person name="Blanchette R.A."/>
            <person name="Henrissat B."/>
            <person name="Martin F."/>
            <person name="Cullen D."/>
            <person name="Hibbett D.S."/>
            <person name="Grigoriev I.V."/>
        </authorList>
    </citation>
    <scope>NUCLEOTIDE SEQUENCE [LARGE SCALE GENOMIC DNA]</scope>
    <source>
        <strain evidence="3">FD-172 SS1</strain>
    </source>
</reference>
<dbReference type="Proteomes" id="UP000027195">
    <property type="component" value="Unassembled WGS sequence"/>
</dbReference>
<evidence type="ECO:0000313" key="2">
    <source>
        <dbReference type="EMBL" id="KDQ10208.1"/>
    </source>
</evidence>
<evidence type="ECO:0000256" key="1">
    <source>
        <dbReference type="SAM" id="MobiDB-lite"/>
    </source>
</evidence>
<feature type="region of interest" description="Disordered" evidence="1">
    <location>
        <begin position="1"/>
        <end position="56"/>
    </location>
</feature>
<keyword evidence="3" id="KW-1185">Reference proteome</keyword>
<accession>A0A067M366</accession>
<proteinExistence type="predicted"/>
<feature type="compositionally biased region" description="Low complexity" evidence="1">
    <location>
        <begin position="108"/>
        <end position="121"/>
    </location>
</feature>
<dbReference type="HOGENOM" id="CLU_983503_0_0_1"/>
<name>A0A067M366_BOTB1</name>
<gene>
    <name evidence="2" type="ORF">BOTBODRAFT_640664</name>
</gene>
<dbReference type="EMBL" id="KL198070">
    <property type="protein sequence ID" value="KDQ10208.1"/>
    <property type="molecule type" value="Genomic_DNA"/>
</dbReference>
<evidence type="ECO:0000313" key="3">
    <source>
        <dbReference type="Proteomes" id="UP000027195"/>
    </source>
</evidence>
<sequence>MREMEKATTEGSTATVSGDNHAAHNSHAHNDHAHGDFEMDDTADVSGRAEGTGEGMAEGVRALSGESTFVPAVPSVGAGEAESGTGGFVAVRESYPGSQAATGEDGDNSTNATTNSSMSDDNNVASLIEDLAVAQEFINIVRGASQDIEQISASTASSVLNLAAEISPSGSIGGQAAAKQVAPPALQLTIVDPLLEAYGPGKEPAGPSQLEQAQNSSHLVPCTRAPARTGATIAVPIPEGVKGHTSPRNTFVTEQSNINPMIMKDKKYEQLSDAKKATLEKSV</sequence>
<protein>
    <submittedName>
        <fullName evidence="2">Uncharacterized protein</fullName>
    </submittedName>
</protein>
<feature type="region of interest" description="Disordered" evidence="1">
    <location>
        <begin position="97"/>
        <end position="121"/>
    </location>
</feature>